<dbReference type="WBParaSite" id="PS1159_v2.g20830.t1">
    <property type="protein sequence ID" value="PS1159_v2.g20830.t1"/>
    <property type="gene ID" value="PS1159_v2.g20830"/>
</dbReference>
<evidence type="ECO:0000313" key="1">
    <source>
        <dbReference type="Proteomes" id="UP000887580"/>
    </source>
</evidence>
<organism evidence="1 2">
    <name type="scientific">Panagrolaimus sp. PS1159</name>
    <dbReference type="NCBI Taxonomy" id="55785"/>
    <lineage>
        <taxon>Eukaryota</taxon>
        <taxon>Metazoa</taxon>
        <taxon>Ecdysozoa</taxon>
        <taxon>Nematoda</taxon>
        <taxon>Chromadorea</taxon>
        <taxon>Rhabditida</taxon>
        <taxon>Tylenchina</taxon>
        <taxon>Panagrolaimomorpha</taxon>
        <taxon>Panagrolaimoidea</taxon>
        <taxon>Panagrolaimidae</taxon>
        <taxon>Panagrolaimus</taxon>
    </lineage>
</organism>
<dbReference type="Proteomes" id="UP000887580">
    <property type="component" value="Unplaced"/>
</dbReference>
<protein>
    <submittedName>
        <fullName evidence="2">Chitin synthase</fullName>
    </submittedName>
</protein>
<sequence length="1328" mass="152906">MINRKQQWDAFRSKPRVIREAANSHTNWTIYILQCLKLAIYFFSHLFIIVGSFISKSTILILSTNLNTTTMKHATFHKKCGTNTFPENENHEFEVAILLCLLIIQLLPDFFAILHSAYQLLRFSSKDFRVFKLVAICETLRCAGLSIFLFIVFPKLDITHCCCLLCANVYFPYLSEFILVFADKKRTAKNRFIYSLKVLPHAVMISVCLGAAFLWGMLGFNEDNKSLPFAMLLYGIGNWETWIAKNHSEGVLKELFRLKYGLRKLNFASRIVISFLRILTVIGCASYAVYWNELKPQHFWRFLNIIELSSETFHLITLALALVVLNFLVRLSVRFLAAMKMQLVNVFHPALILPPLLIVLSYEACHKIPMCFINKLLKPFAFNFSCLVWKESDGFDLKFAMSVLAIACYVFWCYNYLSKRKMRKMDEIIDSLPIFLNGCAIESTITVFRHVIGKRDILDELEDDTHVGPLKIINSEIDKTMTLYVCATCWHETRNEMIQMIKSIMKLDEEHALRLGEKNQNVIKFRLEVHIFFDDAWENDAECGRIPNEYFKLLFELLMELTASTDNPANEPWSRILANTSYGGRLVVKLPAGTLLFVHLKDKQLIRHKKRWSQVMYMYYLLGHRIMDSHLSVEDRQLQADNTYILAIDGDSKFEPEAVVKLLHLMNTKSDIGCACGRIHPIGDGVMVWYQKFEYAIAHWFQKAAEHVFGCVLCAPGCFSLFRASALMDDNIMHKYTKTAYEPRHYVQYDQGEDRWLSTLMLKQGYRIEYAAGADAETYAPEGFDEFFNQRRRWTPSSVANTIDLLADYKLACQNNSSISKLYIFYQMLVIGFSLLGPAIIFTMLVYAQVAAFGMDSLRVLVYNAVPVCIFIFSCFVFDSKVQLFFAKISSIVYAFIMLAVLIATTQQVVLETIFSPTSMFVIAMVLIFLFASFIHPKEFSNILYGSIFFLMIPSTYVFLSLYSLINLNVINWGTREAVAKATGKAVASDKVGEKWVKRLGFDNDDSIIYRMLPCLRPPQPSSENVRALERKMERTERLLKNLQKDNDNTNAHDAVSMLNIIAEEERRLAGKKSEAIPFRTIDLSDKAKSLVTVDALGQTRRGLWMDCEYLQSCDRGKLKQSEERFWDQLIDKYLRPIESTPKEQSNIASGLVALRNRIAFSIIILNGLLVLAIFLLQRHKDVLSFQYIPYEGFQWTKMNETTGKFGKTTEALKVDPLGMGIIFFLMGILIVQTFGMIIHRLNTLVESLHEVSEMEEVHFESSTIKSKSAVLNEARQMIDAKNYERAHGADGYVRNGKMEQKYLNNVLYKLEREDENKQLPRRAKRII</sequence>
<evidence type="ECO:0000313" key="2">
    <source>
        <dbReference type="WBParaSite" id="PS1159_v2.g20830.t1"/>
    </source>
</evidence>
<reference evidence="2" key="1">
    <citation type="submission" date="2022-11" db="UniProtKB">
        <authorList>
            <consortium name="WormBaseParasite"/>
        </authorList>
    </citation>
    <scope>IDENTIFICATION</scope>
</reference>
<name>A0AC35FVR3_9BILA</name>
<proteinExistence type="predicted"/>
<accession>A0AC35FVR3</accession>